<dbReference type="WBParaSite" id="nRc.2.0.1.t39420-RA">
    <property type="protein sequence ID" value="nRc.2.0.1.t39420-RA"/>
    <property type="gene ID" value="nRc.2.0.1.g39420"/>
</dbReference>
<dbReference type="Proteomes" id="UP000887565">
    <property type="component" value="Unplaced"/>
</dbReference>
<evidence type="ECO:0000313" key="1">
    <source>
        <dbReference type="Proteomes" id="UP000887565"/>
    </source>
</evidence>
<accession>A0A915KKX9</accession>
<organism evidence="1 2">
    <name type="scientific">Romanomermis culicivorax</name>
    <name type="common">Nematode worm</name>
    <dbReference type="NCBI Taxonomy" id="13658"/>
    <lineage>
        <taxon>Eukaryota</taxon>
        <taxon>Metazoa</taxon>
        <taxon>Ecdysozoa</taxon>
        <taxon>Nematoda</taxon>
        <taxon>Enoplea</taxon>
        <taxon>Dorylaimia</taxon>
        <taxon>Mermithida</taxon>
        <taxon>Mermithoidea</taxon>
        <taxon>Mermithidae</taxon>
        <taxon>Romanomermis</taxon>
    </lineage>
</organism>
<sequence length="63" mass="7235">MLLEECSLALVCRSTWTQSKNHRNDVDRFVCLSNVELIIHTLSAVLSLFDTCPETRQQNENPD</sequence>
<evidence type="ECO:0000313" key="2">
    <source>
        <dbReference type="WBParaSite" id="nRc.2.0.1.t39420-RA"/>
    </source>
</evidence>
<keyword evidence="1" id="KW-1185">Reference proteome</keyword>
<name>A0A915KKX9_ROMCU</name>
<proteinExistence type="predicted"/>
<protein>
    <submittedName>
        <fullName evidence="2">Uncharacterized protein</fullName>
    </submittedName>
</protein>
<reference evidence="2" key="1">
    <citation type="submission" date="2022-11" db="UniProtKB">
        <authorList>
            <consortium name="WormBaseParasite"/>
        </authorList>
    </citation>
    <scope>IDENTIFICATION</scope>
</reference>
<dbReference type="AlphaFoldDB" id="A0A915KKX9"/>